<dbReference type="InterPro" id="IPR021455">
    <property type="entry name" value="DUF3106"/>
</dbReference>
<dbReference type="RefSeq" id="WP_377002488.1">
    <property type="nucleotide sequence ID" value="NZ_JBHSGG010000001.1"/>
</dbReference>
<dbReference type="EMBL" id="JBHSGG010000001">
    <property type="protein sequence ID" value="MFC4726600.1"/>
    <property type="molecule type" value="Genomic_DNA"/>
</dbReference>
<proteinExistence type="predicted"/>
<organism evidence="1 2">
    <name type="scientific">Coralloluteibacterium thermophilum</name>
    <dbReference type="NCBI Taxonomy" id="2707049"/>
    <lineage>
        <taxon>Bacteria</taxon>
        <taxon>Pseudomonadati</taxon>
        <taxon>Pseudomonadota</taxon>
        <taxon>Gammaproteobacteria</taxon>
        <taxon>Lysobacterales</taxon>
        <taxon>Lysobacteraceae</taxon>
        <taxon>Coralloluteibacterium</taxon>
    </lineage>
</organism>
<gene>
    <name evidence="1" type="ORF">ACFO3Q_00215</name>
</gene>
<evidence type="ECO:0000313" key="2">
    <source>
        <dbReference type="Proteomes" id="UP001595892"/>
    </source>
</evidence>
<reference evidence="2" key="1">
    <citation type="journal article" date="2019" name="Int. J. Syst. Evol. Microbiol.">
        <title>The Global Catalogue of Microorganisms (GCM) 10K type strain sequencing project: providing services to taxonomists for standard genome sequencing and annotation.</title>
        <authorList>
            <consortium name="The Broad Institute Genomics Platform"/>
            <consortium name="The Broad Institute Genome Sequencing Center for Infectious Disease"/>
            <person name="Wu L."/>
            <person name="Ma J."/>
        </authorList>
    </citation>
    <scope>NUCLEOTIDE SEQUENCE [LARGE SCALE GENOMIC DNA]</scope>
    <source>
        <strain evidence="2">CGMCC 1.13574</strain>
    </source>
</reference>
<dbReference type="Proteomes" id="UP001595892">
    <property type="component" value="Unassembled WGS sequence"/>
</dbReference>
<name>A0ABV9NFU8_9GAMM</name>
<protein>
    <submittedName>
        <fullName evidence="1">DUF3106 domain-containing protein</fullName>
    </submittedName>
</protein>
<comment type="caution">
    <text evidence="1">The sequence shown here is derived from an EMBL/GenBank/DDBJ whole genome shotgun (WGS) entry which is preliminary data.</text>
</comment>
<sequence>MRRSEPRLRRRLRGLLALALLPAVGLAAVPWTALDPALREVLAPWRSSWNALPEPARAQLADNARRWAAMTPAERAAYRTRAEAFAELPPGERAQLRGRYADWEALEPAERQRLLDTERAYLALPEARREALQAAFEALDPDARTAWRLGPEVGQWFSGLRPLFAFVPVEERDATLEMLRALPPETRETFSGLARRLSASQREALRRDLLAAEPDARAALVRSRAGGQ</sequence>
<evidence type="ECO:0000313" key="1">
    <source>
        <dbReference type="EMBL" id="MFC4726600.1"/>
    </source>
</evidence>
<accession>A0ABV9NFU8</accession>
<keyword evidence="2" id="KW-1185">Reference proteome</keyword>
<dbReference type="Pfam" id="PF11304">
    <property type="entry name" value="DUF3106"/>
    <property type="match status" value="1"/>
</dbReference>